<dbReference type="OMA" id="MDMTIVG"/>
<name>A0A6A5C905_NAEFO</name>
<dbReference type="AlphaFoldDB" id="A0A6A5C905"/>
<dbReference type="Pfam" id="PF01408">
    <property type="entry name" value="GFO_IDH_MocA"/>
    <property type="match status" value="1"/>
</dbReference>
<dbReference type="EMBL" id="VFQX01000003">
    <property type="protein sequence ID" value="KAF0984246.1"/>
    <property type="molecule type" value="Genomic_DNA"/>
</dbReference>
<dbReference type="OrthoDB" id="2129491at2759"/>
<keyword evidence="5" id="KW-1185">Reference proteome</keyword>
<evidence type="ECO:0000313" key="4">
    <source>
        <dbReference type="EMBL" id="KAF0984246.1"/>
    </source>
</evidence>
<reference evidence="4 5" key="1">
    <citation type="journal article" date="2019" name="Sci. Rep.">
        <title>Nanopore sequencing improves the draft genome of the human pathogenic amoeba Naegleria fowleri.</title>
        <authorList>
            <person name="Liechti N."/>
            <person name="Schurch N."/>
            <person name="Bruggmann R."/>
            <person name="Wittwer M."/>
        </authorList>
    </citation>
    <scope>NUCLEOTIDE SEQUENCE [LARGE SCALE GENOMIC DNA]</scope>
    <source>
        <strain evidence="4 5">ATCC 30894</strain>
    </source>
</reference>
<comment type="caution">
    <text evidence="4">The sequence shown here is derived from an EMBL/GenBank/DDBJ whole genome shotgun (WGS) entry which is preliminary data.</text>
</comment>
<feature type="domain" description="Gfo/Idh/MocA-like oxidoreductase N-terminal" evidence="2">
    <location>
        <begin position="11"/>
        <end position="124"/>
    </location>
</feature>
<feature type="domain" description="GFO/IDH/MocA-like oxidoreductase" evidence="3">
    <location>
        <begin position="150"/>
        <end position="254"/>
    </location>
</feature>
<dbReference type="SUPFAM" id="SSF51735">
    <property type="entry name" value="NAD(P)-binding Rossmann-fold domains"/>
    <property type="match status" value="1"/>
</dbReference>
<proteinExistence type="inferred from homology"/>
<evidence type="ECO:0000256" key="1">
    <source>
        <dbReference type="ARBA" id="ARBA00010928"/>
    </source>
</evidence>
<dbReference type="Pfam" id="PF22725">
    <property type="entry name" value="GFO_IDH_MocA_C3"/>
    <property type="match status" value="1"/>
</dbReference>
<sequence>MSQETSNMLRFGFLSTAAIGKKVAKAIKESPFASNYAVASREKSRAETFAQENGFEKAFASYDELLECSEVDAVYIPLPTSMKEEWAIKAAKAGKHVLCDKPFASAQSVRNMIKSCEENGVFFMDNTMWVHNKRTHHLKRLFETDERFQKLVRVNNSFANYFMNNLNDIRLDISLEPYGCLGDLGWYCIRNILWAFNYELPTKVVAFSKRHDNELPNKRAIINFDGILHFSNDRVATFNCSFEEAQRQTSEIVFPRFRILVDDFVLTWDNEEIYFPRSTYDKHGKFQIHSQHGRYETVVCEESTQHVELFESFFKGTKNPKEHNHWGSETEKTMIVLDALFNSSENNGLVITL</sequence>
<dbReference type="PANTHER" id="PTHR46368">
    <property type="match status" value="1"/>
</dbReference>
<evidence type="ECO:0000259" key="2">
    <source>
        <dbReference type="Pfam" id="PF01408"/>
    </source>
</evidence>
<dbReference type="Proteomes" id="UP000444721">
    <property type="component" value="Unassembled WGS sequence"/>
</dbReference>
<dbReference type="VEuPathDB" id="AmoebaDB:FDP41_007423"/>
<dbReference type="RefSeq" id="XP_044568959.1">
    <property type="nucleotide sequence ID" value="XM_044711167.1"/>
</dbReference>
<dbReference type="InterPro" id="IPR055170">
    <property type="entry name" value="GFO_IDH_MocA-like_dom"/>
</dbReference>
<dbReference type="InterPro" id="IPR036291">
    <property type="entry name" value="NAD(P)-bd_dom_sf"/>
</dbReference>
<dbReference type="Gene3D" id="3.30.360.10">
    <property type="entry name" value="Dihydrodipicolinate Reductase, domain 2"/>
    <property type="match status" value="1"/>
</dbReference>
<dbReference type="InterPro" id="IPR000683">
    <property type="entry name" value="Gfo/Idh/MocA-like_OxRdtase_N"/>
</dbReference>
<dbReference type="GO" id="GO:0000166">
    <property type="term" value="F:nucleotide binding"/>
    <property type="evidence" value="ECO:0007669"/>
    <property type="project" value="InterPro"/>
</dbReference>
<gene>
    <name evidence="4" type="ORF">FDP41_007423</name>
</gene>
<dbReference type="Gene3D" id="3.40.50.720">
    <property type="entry name" value="NAD(P)-binding Rossmann-like Domain"/>
    <property type="match status" value="1"/>
</dbReference>
<dbReference type="VEuPathDB" id="AmoebaDB:NF0000850"/>
<comment type="similarity">
    <text evidence="1">Belongs to the Gfo/Idh/MocA family.</text>
</comment>
<protein>
    <submittedName>
        <fullName evidence="4">Uncharacterized protein</fullName>
    </submittedName>
</protein>
<organism evidence="4 5">
    <name type="scientific">Naegleria fowleri</name>
    <name type="common">Brain eating amoeba</name>
    <dbReference type="NCBI Taxonomy" id="5763"/>
    <lineage>
        <taxon>Eukaryota</taxon>
        <taxon>Discoba</taxon>
        <taxon>Heterolobosea</taxon>
        <taxon>Tetramitia</taxon>
        <taxon>Eutetramitia</taxon>
        <taxon>Vahlkampfiidae</taxon>
        <taxon>Naegleria</taxon>
    </lineage>
</organism>
<dbReference type="SUPFAM" id="SSF55347">
    <property type="entry name" value="Glyceraldehyde-3-phosphate dehydrogenase-like, C-terminal domain"/>
    <property type="match status" value="1"/>
</dbReference>
<dbReference type="PANTHER" id="PTHR46368:SF4">
    <property type="entry name" value="OS10G0403700 PROTEIN"/>
    <property type="match status" value="1"/>
</dbReference>
<dbReference type="VEuPathDB" id="AmoebaDB:NfTy_003010"/>
<dbReference type="GeneID" id="68114641"/>
<evidence type="ECO:0000313" key="5">
    <source>
        <dbReference type="Proteomes" id="UP000444721"/>
    </source>
</evidence>
<evidence type="ECO:0000259" key="3">
    <source>
        <dbReference type="Pfam" id="PF22725"/>
    </source>
</evidence>
<accession>A0A6A5C905</accession>